<dbReference type="RefSeq" id="WP_407590826.1">
    <property type="nucleotide sequence ID" value="NZ_JBHDIY010000002.1"/>
</dbReference>
<dbReference type="InterPro" id="IPR041854">
    <property type="entry name" value="BFD-like_2Fe2S-bd_dom_sf"/>
</dbReference>
<evidence type="ECO:0000313" key="3">
    <source>
        <dbReference type="Proteomes" id="UP001627408"/>
    </source>
</evidence>
<gene>
    <name evidence="2" type="ORF">ACERZ8_03975</name>
</gene>
<evidence type="ECO:0000259" key="1">
    <source>
        <dbReference type="Pfam" id="PF04324"/>
    </source>
</evidence>
<dbReference type="Pfam" id="PF04324">
    <property type="entry name" value="Fer2_BFD"/>
    <property type="match status" value="1"/>
</dbReference>
<dbReference type="Proteomes" id="UP001627408">
    <property type="component" value="Unassembled WGS sequence"/>
</dbReference>
<proteinExistence type="predicted"/>
<keyword evidence="3" id="KW-1185">Reference proteome</keyword>
<feature type="domain" description="BFD-like [2Fe-2S]-binding" evidence="1">
    <location>
        <begin position="2"/>
        <end position="51"/>
    </location>
</feature>
<sequence length="91" mass="10187">MIICHCQTISDYDIHAAIDWMRAADPDTLITPGKVYRALGKAAECGGCVPLFLETMRANPNLPITQDIPMHLCTLRGATQEKPNERRQKSY</sequence>
<comment type="caution">
    <text evidence="2">The sequence shown here is derived from an EMBL/GenBank/DDBJ whole genome shotgun (WGS) entry which is preliminary data.</text>
</comment>
<protein>
    <submittedName>
        <fullName evidence="2">Bacterioferritin-associated ferredoxin</fullName>
    </submittedName>
</protein>
<dbReference type="Gene3D" id="1.10.10.1100">
    <property type="entry name" value="BFD-like [2Fe-2S]-binding domain"/>
    <property type="match status" value="1"/>
</dbReference>
<dbReference type="InterPro" id="IPR007419">
    <property type="entry name" value="BFD-like_2Fe2S-bd_dom"/>
</dbReference>
<evidence type="ECO:0000313" key="2">
    <source>
        <dbReference type="EMBL" id="MFL4469062.1"/>
    </source>
</evidence>
<name>A0ABW8UTS3_9RHOB</name>
<reference evidence="2 3" key="1">
    <citation type="submission" date="2024-08" db="EMBL/GenBank/DDBJ databases">
        <title>Tateyamaria sp. nov., isolated from marine algae.</title>
        <authorList>
            <person name="Choi B.J."/>
            <person name="Kim J.M."/>
            <person name="Lee J.K."/>
            <person name="Choi D.G."/>
            <person name="Bayburt H."/>
            <person name="Baek J.H."/>
            <person name="Han D.M."/>
            <person name="Jeon C.O."/>
        </authorList>
    </citation>
    <scope>NUCLEOTIDE SEQUENCE [LARGE SCALE GENOMIC DNA]</scope>
    <source>
        <strain evidence="2 3">KMU-156</strain>
    </source>
</reference>
<accession>A0ABW8UTS3</accession>
<organism evidence="2 3">
    <name type="scientific">Tateyamaria armeniaca</name>
    <dbReference type="NCBI Taxonomy" id="2518930"/>
    <lineage>
        <taxon>Bacteria</taxon>
        <taxon>Pseudomonadati</taxon>
        <taxon>Pseudomonadota</taxon>
        <taxon>Alphaproteobacteria</taxon>
        <taxon>Rhodobacterales</taxon>
        <taxon>Roseobacteraceae</taxon>
        <taxon>Tateyamaria</taxon>
    </lineage>
</organism>
<dbReference type="EMBL" id="JBHDIY010000002">
    <property type="protein sequence ID" value="MFL4469062.1"/>
    <property type="molecule type" value="Genomic_DNA"/>
</dbReference>